<dbReference type="GO" id="GO:0006281">
    <property type="term" value="P:DNA repair"/>
    <property type="evidence" value="ECO:0007669"/>
    <property type="project" value="InterPro"/>
</dbReference>
<gene>
    <name evidence="3" type="ORF">EDD28_2367</name>
</gene>
<dbReference type="PANTHER" id="PTHR42942">
    <property type="entry name" value="6-O-METHYLGUANINE DNA METHYLTRANSFERASE"/>
    <property type="match status" value="1"/>
</dbReference>
<feature type="domain" description="Methylated-DNA-[protein]-cysteine S-methyltransferase DNA binding" evidence="2">
    <location>
        <begin position="13"/>
        <end position="88"/>
    </location>
</feature>
<dbReference type="OrthoDB" id="9132167at2"/>
<dbReference type="RefSeq" id="WP_123739756.1">
    <property type="nucleotide sequence ID" value="NZ_RKHQ01000001.1"/>
</dbReference>
<dbReference type="InterPro" id="IPR052520">
    <property type="entry name" value="ATL_DNA_repair"/>
</dbReference>
<accession>A0A3N2DD96</accession>
<protein>
    <submittedName>
        <fullName evidence="3">O(6)-alkylguanine repair protein YbaZ</fullName>
    </submittedName>
</protein>
<organism evidence="3 4">
    <name type="scientific">Salana multivorans</name>
    <dbReference type="NCBI Taxonomy" id="120377"/>
    <lineage>
        <taxon>Bacteria</taxon>
        <taxon>Bacillati</taxon>
        <taxon>Actinomycetota</taxon>
        <taxon>Actinomycetes</taxon>
        <taxon>Micrococcales</taxon>
        <taxon>Beutenbergiaceae</taxon>
        <taxon>Salana</taxon>
    </lineage>
</organism>
<evidence type="ECO:0000313" key="4">
    <source>
        <dbReference type="Proteomes" id="UP000275356"/>
    </source>
</evidence>
<sequence length="132" mass="13808">MPEQPPSLDDLAECILDCVAEIPRGRVSTYGRVAAEARARCGRGGPRTVGHVLAHHGDEVPWWRVVSASGAPAVHKGEHQLGLLVDEGVPLRGARVDLRLALHAFELPTLDGGDADAGGVDVGGSGQDEEHA</sequence>
<keyword evidence="4" id="KW-1185">Reference proteome</keyword>
<dbReference type="InterPro" id="IPR036388">
    <property type="entry name" value="WH-like_DNA-bd_sf"/>
</dbReference>
<proteinExistence type="predicted"/>
<dbReference type="GO" id="GO:0003824">
    <property type="term" value="F:catalytic activity"/>
    <property type="evidence" value="ECO:0007669"/>
    <property type="project" value="InterPro"/>
</dbReference>
<dbReference type="PANTHER" id="PTHR42942:SF1">
    <property type="entry name" value="ALKYLTRANSFERASE-LIKE PROTEIN 1"/>
    <property type="match status" value="1"/>
</dbReference>
<dbReference type="Gene3D" id="1.10.10.10">
    <property type="entry name" value="Winged helix-like DNA-binding domain superfamily/Winged helix DNA-binding domain"/>
    <property type="match status" value="1"/>
</dbReference>
<keyword evidence="1" id="KW-0227">DNA damage</keyword>
<comment type="caution">
    <text evidence="3">The sequence shown here is derived from an EMBL/GenBank/DDBJ whole genome shotgun (WGS) entry which is preliminary data.</text>
</comment>
<dbReference type="Pfam" id="PF01035">
    <property type="entry name" value="DNA_binding_1"/>
    <property type="match status" value="1"/>
</dbReference>
<dbReference type="EMBL" id="RKHQ01000001">
    <property type="protein sequence ID" value="ROR97761.1"/>
    <property type="molecule type" value="Genomic_DNA"/>
</dbReference>
<dbReference type="CDD" id="cd06445">
    <property type="entry name" value="ATase"/>
    <property type="match status" value="1"/>
</dbReference>
<dbReference type="Proteomes" id="UP000275356">
    <property type="component" value="Unassembled WGS sequence"/>
</dbReference>
<evidence type="ECO:0000313" key="3">
    <source>
        <dbReference type="EMBL" id="ROR97761.1"/>
    </source>
</evidence>
<dbReference type="InterPro" id="IPR036217">
    <property type="entry name" value="MethylDNA_cys_MeTrfase_DNAb"/>
</dbReference>
<evidence type="ECO:0000256" key="1">
    <source>
        <dbReference type="ARBA" id="ARBA00022763"/>
    </source>
</evidence>
<evidence type="ECO:0000259" key="2">
    <source>
        <dbReference type="Pfam" id="PF01035"/>
    </source>
</evidence>
<name>A0A3N2DD96_9MICO</name>
<dbReference type="AlphaFoldDB" id="A0A3N2DD96"/>
<reference evidence="3 4" key="1">
    <citation type="submission" date="2018-11" db="EMBL/GenBank/DDBJ databases">
        <title>Sequencing the genomes of 1000 actinobacteria strains.</title>
        <authorList>
            <person name="Klenk H.-P."/>
        </authorList>
    </citation>
    <scope>NUCLEOTIDE SEQUENCE [LARGE SCALE GENOMIC DNA]</scope>
    <source>
        <strain evidence="3 4">DSM 13521</strain>
    </source>
</reference>
<dbReference type="SUPFAM" id="SSF46767">
    <property type="entry name" value="Methylated DNA-protein cysteine methyltransferase, C-terminal domain"/>
    <property type="match status" value="1"/>
</dbReference>
<dbReference type="InterPro" id="IPR014048">
    <property type="entry name" value="MethylDNA_cys_MeTrfase_DNA-bd"/>
</dbReference>